<sequence>MLFLDHPVALSDVDLSIYKYVLQHLDQVSYMRIRELAAATHSSTASIQRFCHKFECAGFSEFKIRLKLFATEQAAKSRPAPVDSGMYINFFHRVSTPDFDRNIQAAVKLLRQCELVLFIGVGSSNVMAEYGALYFSSLFHMAVRIEDPVTYPQRYFPKALLDHACVVALSVSGETPEIISYLSNLSFRNSHTISITNSAQSTVARLTDVNIATDIAKESYVEQDVTSQVPCLFTLEYIAKLLHEEVGAG</sequence>
<protein>
    <submittedName>
        <fullName evidence="6">MurR/RpiR family transcriptional regulator</fullName>
    </submittedName>
</protein>
<dbReference type="EMBL" id="JBHTOA010000011">
    <property type="protein sequence ID" value="MFD1397872.1"/>
    <property type="molecule type" value="Genomic_DNA"/>
</dbReference>
<dbReference type="Proteomes" id="UP001597199">
    <property type="component" value="Unassembled WGS sequence"/>
</dbReference>
<dbReference type="PROSITE" id="PS51071">
    <property type="entry name" value="HTH_RPIR"/>
    <property type="match status" value="1"/>
</dbReference>
<keyword evidence="3" id="KW-0804">Transcription</keyword>
<dbReference type="Pfam" id="PF01380">
    <property type="entry name" value="SIS"/>
    <property type="match status" value="1"/>
</dbReference>
<dbReference type="PANTHER" id="PTHR30514:SF1">
    <property type="entry name" value="HTH-TYPE TRANSCRIPTIONAL REGULATOR HEXR-RELATED"/>
    <property type="match status" value="1"/>
</dbReference>
<feature type="domain" description="SIS" evidence="5">
    <location>
        <begin position="106"/>
        <end position="249"/>
    </location>
</feature>
<dbReference type="Gene3D" id="1.10.10.10">
    <property type="entry name" value="Winged helix-like DNA-binding domain superfamily/Winged helix DNA-binding domain"/>
    <property type="match status" value="1"/>
</dbReference>
<dbReference type="Gene3D" id="3.40.50.10490">
    <property type="entry name" value="Glucose-6-phosphate isomerase like protein, domain 1"/>
    <property type="match status" value="1"/>
</dbReference>
<dbReference type="CDD" id="cd05013">
    <property type="entry name" value="SIS_RpiR"/>
    <property type="match status" value="1"/>
</dbReference>
<name>A0ABW4BDQ8_9LACO</name>
<dbReference type="Pfam" id="PF01418">
    <property type="entry name" value="HTH_6"/>
    <property type="match status" value="1"/>
</dbReference>
<dbReference type="PROSITE" id="PS51464">
    <property type="entry name" value="SIS"/>
    <property type="match status" value="1"/>
</dbReference>
<reference evidence="7" key="1">
    <citation type="journal article" date="2019" name="Int. J. Syst. Evol. Microbiol.">
        <title>The Global Catalogue of Microorganisms (GCM) 10K type strain sequencing project: providing services to taxonomists for standard genome sequencing and annotation.</title>
        <authorList>
            <consortium name="The Broad Institute Genomics Platform"/>
            <consortium name="The Broad Institute Genome Sequencing Center for Infectious Disease"/>
            <person name="Wu L."/>
            <person name="Ma J."/>
        </authorList>
    </citation>
    <scope>NUCLEOTIDE SEQUENCE [LARGE SCALE GENOMIC DNA]</scope>
    <source>
        <strain evidence="7">CCM 9110</strain>
    </source>
</reference>
<dbReference type="InterPro" id="IPR001347">
    <property type="entry name" value="SIS_dom"/>
</dbReference>
<evidence type="ECO:0000313" key="7">
    <source>
        <dbReference type="Proteomes" id="UP001597199"/>
    </source>
</evidence>
<proteinExistence type="predicted"/>
<dbReference type="PANTHER" id="PTHR30514">
    <property type="entry name" value="GLUCOKINASE"/>
    <property type="match status" value="1"/>
</dbReference>
<dbReference type="InterPro" id="IPR035472">
    <property type="entry name" value="RpiR-like_SIS"/>
</dbReference>
<evidence type="ECO:0000313" key="6">
    <source>
        <dbReference type="EMBL" id="MFD1397872.1"/>
    </source>
</evidence>
<evidence type="ECO:0000256" key="2">
    <source>
        <dbReference type="ARBA" id="ARBA00023125"/>
    </source>
</evidence>
<feature type="domain" description="HTH rpiR-type" evidence="4">
    <location>
        <begin position="1"/>
        <end position="73"/>
    </location>
</feature>
<dbReference type="InterPro" id="IPR009057">
    <property type="entry name" value="Homeodomain-like_sf"/>
</dbReference>
<dbReference type="RefSeq" id="WP_204118995.1">
    <property type="nucleotide sequence ID" value="NZ_BOLV01000010.1"/>
</dbReference>
<keyword evidence="2" id="KW-0238">DNA-binding</keyword>
<dbReference type="InterPro" id="IPR036388">
    <property type="entry name" value="WH-like_DNA-bd_sf"/>
</dbReference>
<dbReference type="InterPro" id="IPR047640">
    <property type="entry name" value="RpiR-like"/>
</dbReference>
<gene>
    <name evidence="6" type="ORF">ACFQ41_00950</name>
</gene>
<organism evidence="6 7">
    <name type="scientific">Lacticaseibacillus suilingensis</name>
    <dbReference type="NCBI Taxonomy" id="2799577"/>
    <lineage>
        <taxon>Bacteria</taxon>
        <taxon>Bacillati</taxon>
        <taxon>Bacillota</taxon>
        <taxon>Bacilli</taxon>
        <taxon>Lactobacillales</taxon>
        <taxon>Lactobacillaceae</taxon>
        <taxon>Lacticaseibacillus</taxon>
    </lineage>
</organism>
<dbReference type="InterPro" id="IPR046348">
    <property type="entry name" value="SIS_dom_sf"/>
</dbReference>
<keyword evidence="1" id="KW-0805">Transcription regulation</keyword>
<dbReference type="SUPFAM" id="SSF46689">
    <property type="entry name" value="Homeodomain-like"/>
    <property type="match status" value="1"/>
</dbReference>
<evidence type="ECO:0000259" key="4">
    <source>
        <dbReference type="PROSITE" id="PS51071"/>
    </source>
</evidence>
<keyword evidence="7" id="KW-1185">Reference proteome</keyword>
<evidence type="ECO:0000259" key="5">
    <source>
        <dbReference type="PROSITE" id="PS51464"/>
    </source>
</evidence>
<accession>A0ABW4BDQ8</accession>
<evidence type="ECO:0000256" key="1">
    <source>
        <dbReference type="ARBA" id="ARBA00023015"/>
    </source>
</evidence>
<dbReference type="InterPro" id="IPR000281">
    <property type="entry name" value="HTH_RpiR"/>
</dbReference>
<comment type="caution">
    <text evidence="6">The sequence shown here is derived from an EMBL/GenBank/DDBJ whole genome shotgun (WGS) entry which is preliminary data.</text>
</comment>
<dbReference type="SUPFAM" id="SSF53697">
    <property type="entry name" value="SIS domain"/>
    <property type="match status" value="1"/>
</dbReference>
<evidence type="ECO:0000256" key="3">
    <source>
        <dbReference type="ARBA" id="ARBA00023163"/>
    </source>
</evidence>